<dbReference type="Proteomes" id="UP000317998">
    <property type="component" value="Unassembled WGS sequence"/>
</dbReference>
<dbReference type="SUPFAM" id="SSF63380">
    <property type="entry name" value="Riboflavin synthase domain-like"/>
    <property type="match status" value="1"/>
</dbReference>
<dbReference type="RefSeq" id="WP_141879812.1">
    <property type="nucleotide sequence ID" value="NZ_VFOM01000001.1"/>
</dbReference>
<dbReference type="EMBL" id="VFOM01000001">
    <property type="protein sequence ID" value="TQL47583.1"/>
    <property type="molecule type" value="Genomic_DNA"/>
</dbReference>
<gene>
    <name evidence="2" type="ORF">FB562_0648</name>
</gene>
<dbReference type="Gene3D" id="3.40.50.80">
    <property type="entry name" value="Nucleotide-binding domain of ferredoxin-NADP reductase (FNR) module"/>
    <property type="match status" value="1"/>
</dbReference>
<reference evidence="2 3" key="1">
    <citation type="submission" date="2019-06" db="EMBL/GenBank/DDBJ databases">
        <title>Sequencing the genomes of 1000 actinobacteria strains.</title>
        <authorList>
            <person name="Klenk H.-P."/>
        </authorList>
    </citation>
    <scope>NUCLEOTIDE SEQUENCE [LARGE SCALE GENOMIC DNA]</scope>
    <source>
        <strain evidence="2 3">DSM 26477</strain>
    </source>
</reference>
<feature type="domain" description="FAD-binding FR-type" evidence="1">
    <location>
        <begin position="15"/>
        <end position="154"/>
    </location>
</feature>
<accession>A0A542YHL1</accession>
<comment type="caution">
    <text evidence="2">The sequence shown here is derived from an EMBL/GenBank/DDBJ whole genome shotgun (WGS) entry which is preliminary data.</text>
</comment>
<dbReference type="InterPro" id="IPR017938">
    <property type="entry name" value="Riboflavin_synthase-like_b-brl"/>
</dbReference>
<dbReference type="PANTHER" id="PTHR30157:SF0">
    <property type="entry name" value="NADPH-DEPENDENT FERRIC-CHELATE REDUCTASE"/>
    <property type="match status" value="1"/>
</dbReference>
<dbReference type="AlphaFoldDB" id="A0A542YHL1"/>
<dbReference type="Pfam" id="PF04954">
    <property type="entry name" value="SIP"/>
    <property type="match status" value="1"/>
</dbReference>
<name>A0A542YHL1_9MICO</name>
<dbReference type="InterPro" id="IPR013113">
    <property type="entry name" value="SIP_FAD-bd"/>
</dbReference>
<evidence type="ECO:0000313" key="2">
    <source>
        <dbReference type="EMBL" id="TQL47583.1"/>
    </source>
</evidence>
<sequence length="321" mass="35356">MLTQTLVEKDARPAFRPYLVSVVSIRRLSPHFVRVTFTGELLDFFGTDRLDQRIKLMFPVEEGPHAGTLSDVGTHDEESVLRGEWYSIWRELPDEQRSPIRTYTVRAVRPELREIDVDMVVHEVGGGPASRWVARAVPGDELLIIGPDARSLSSAVGIDWQPGTATQQLLLGDETAAPAICSILETLPEGHTARAFIEVPTSADVLEPWLAPGASVTWLPRDGQPVGVLLEAALREWVAGNGDVIRPSLAASAQEVEEIDVDTQLLWDSPGAAPGAKFYSWIAGESAVIKTLRRFLVTETGIDRKRVAFMGYWRLGRAEGQ</sequence>
<dbReference type="Pfam" id="PF08021">
    <property type="entry name" value="FAD_binding_9"/>
    <property type="match status" value="1"/>
</dbReference>
<dbReference type="PROSITE" id="PS51384">
    <property type="entry name" value="FAD_FR"/>
    <property type="match status" value="1"/>
</dbReference>
<organism evidence="2 3">
    <name type="scientific">Homoserinimonas aerilata</name>
    <dbReference type="NCBI Taxonomy" id="1162970"/>
    <lineage>
        <taxon>Bacteria</taxon>
        <taxon>Bacillati</taxon>
        <taxon>Actinomycetota</taxon>
        <taxon>Actinomycetes</taxon>
        <taxon>Micrococcales</taxon>
        <taxon>Microbacteriaceae</taxon>
        <taxon>Homoserinimonas</taxon>
    </lineage>
</organism>
<dbReference type="InterPro" id="IPR039374">
    <property type="entry name" value="SIP_fam"/>
</dbReference>
<dbReference type="OrthoDB" id="3291337at2"/>
<dbReference type="InterPro" id="IPR007037">
    <property type="entry name" value="SIP_rossman_dom"/>
</dbReference>
<proteinExistence type="predicted"/>
<dbReference type="Gene3D" id="2.40.30.10">
    <property type="entry name" value="Translation factors"/>
    <property type="match status" value="1"/>
</dbReference>
<evidence type="ECO:0000259" key="1">
    <source>
        <dbReference type="PROSITE" id="PS51384"/>
    </source>
</evidence>
<dbReference type="InterPro" id="IPR039261">
    <property type="entry name" value="FNR_nucleotide-bd"/>
</dbReference>
<keyword evidence="3" id="KW-1185">Reference proteome</keyword>
<evidence type="ECO:0000313" key="3">
    <source>
        <dbReference type="Proteomes" id="UP000317998"/>
    </source>
</evidence>
<protein>
    <submittedName>
        <fullName evidence="2">NADPH-dependent ferric siderophore reductase</fullName>
    </submittedName>
</protein>
<dbReference type="GO" id="GO:0016491">
    <property type="term" value="F:oxidoreductase activity"/>
    <property type="evidence" value="ECO:0007669"/>
    <property type="project" value="InterPro"/>
</dbReference>
<dbReference type="PANTHER" id="PTHR30157">
    <property type="entry name" value="FERRIC REDUCTASE, NADPH-DEPENDENT"/>
    <property type="match status" value="1"/>
</dbReference>
<dbReference type="CDD" id="cd06193">
    <property type="entry name" value="siderophore_interacting"/>
    <property type="match status" value="1"/>
</dbReference>
<dbReference type="InterPro" id="IPR017927">
    <property type="entry name" value="FAD-bd_FR_type"/>
</dbReference>